<proteinExistence type="predicted"/>
<reference evidence="1" key="1">
    <citation type="submission" date="2021-01" db="EMBL/GenBank/DDBJ databases">
        <title>Complete genome sequence of Clostridiales bacterium R-7.</title>
        <authorList>
            <person name="Mahoney-Kurpe S.C."/>
            <person name="Palevich N."/>
            <person name="Koike S."/>
            <person name="Moon C.D."/>
            <person name="Attwood G.T."/>
        </authorList>
    </citation>
    <scope>NUCLEOTIDE SEQUENCE</scope>
    <source>
        <strain evidence="1">R-7</strain>
    </source>
</reference>
<name>A0AC61N1U1_9FIRM</name>
<protein>
    <submittedName>
        <fullName evidence="1">GNAT family N-acetyltransferase</fullName>
    </submittedName>
</protein>
<gene>
    <name evidence="1" type="ORF">JYE49_09975</name>
</gene>
<dbReference type="EMBL" id="CP068393">
    <property type="protein sequence ID" value="QUC66195.1"/>
    <property type="molecule type" value="Genomic_DNA"/>
</dbReference>
<organism evidence="1 2">
    <name type="scientific">Aristaeella hokkaidonensis</name>
    <dbReference type="NCBI Taxonomy" id="3046382"/>
    <lineage>
        <taxon>Bacteria</taxon>
        <taxon>Bacillati</taxon>
        <taxon>Bacillota</taxon>
        <taxon>Clostridia</taxon>
        <taxon>Eubacteriales</taxon>
        <taxon>Aristaeellaceae</taxon>
        <taxon>Aristaeella</taxon>
    </lineage>
</organism>
<evidence type="ECO:0000313" key="2">
    <source>
        <dbReference type="Proteomes" id="UP000682782"/>
    </source>
</evidence>
<evidence type="ECO:0000313" key="1">
    <source>
        <dbReference type="EMBL" id="QUC66195.1"/>
    </source>
</evidence>
<sequence length="157" mass="18189">MKLIRPSMEYDRQIQAFRKEYMAYGGSMDGSSGLRKFENTRDWLDQLNPRETLYLYLREEDDRIVGIIKIRPQPEEYAGHIGYCVLPGERRKGYAGQMLALILPECRQLGIHDVLVYCLADNEASRKTILRCGGVYEATVSEPRSGKQLEQYRIHPD</sequence>
<accession>A0AC61N1U1</accession>
<dbReference type="Proteomes" id="UP000682782">
    <property type="component" value="Chromosome"/>
</dbReference>
<keyword evidence="2" id="KW-1185">Reference proteome</keyword>